<evidence type="ECO:0000256" key="6">
    <source>
        <dbReference type="ARBA" id="ARBA00023316"/>
    </source>
</evidence>
<evidence type="ECO:0000256" key="3">
    <source>
        <dbReference type="ARBA" id="ARBA00022989"/>
    </source>
</evidence>
<dbReference type="AlphaFoldDB" id="A0A6J5YNS2"/>
<dbReference type="EMBL" id="CAEZYO010000004">
    <property type="protein sequence ID" value="CAB4722528.1"/>
    <property type="molecule type" value="Genomic_DNA"/>
</dbReference>
<dbReference type="Pfam" id="PF02618">
    <property type="entry name" value="YceG"/>
    <property type="match status" value="1"/>
</dbReference>
<dbReference type="GO" id="GO:0016829">
    <property type="term" value="F:lyase activity"/>
    <property type="evidence" value="ECO:0007669"/>
    <property type="project" value="UniProtKB-KW"/>
</dbReference>
<accession>A0A6J5YNS2</accession>
<dbReference type="EMBL" id="CAFBRY010000004">
    <property type="protein sequence ID" value="CAB5137544.1"/>
    <property type="molecule type" value="Genomic_DNA"/>
</dbReference>
<name>A0A6J5YNS2_9ZZZZ</name>
<reference evidence="7" key="1">
    <citation type="submission" date="2020-05" db="EMBL/GenBank/DDBJ databases">
        <authorList>
            <person name="Chiriac C."/>
            <person name="Salcher M."/>
            <person name="Ghai R."/>
            <person name="Kavagutti S V."/>
        </authorList>
    </citation>
    <scope>NUCLEOTIDE SEQUENCE</scope>
</reference>
<evidence type="ECO:0000313" key="7">
    <source>
        <dbReference type="EMBL" id="CAB4332185.1"/>
    </source>
</evidence>
<proteinExistence type="inferred from homology"/>
<evidence type="ECO:0000313" key="10">
    <source>
        <dbReference type="EMBL" id="CAB5137544.1"/>
    </source>
</evidence>
<evidence type="ECO:0000256" key="1">
    <source>
        <dbReference type="ARBA" id="ARBA00022475"/>
    </source>
</evidence>
<keyword evidence="2" id="KW-0812">Transmembrane</keyword>
<dbReference type="PANTHER" id="PTHR30518:SF2">
    <property type="entry name" value="ENDOLYTIC MUREIN TRANSGLYCOSYLASE"/>
    <property type="match status" value="1"/>
</dbReference>
<dbReference type="PANTHER" id="PTHR30518">
    <property type="entry name" value="ENDOLYTIC MUREIN TRANSGLYCOSYLASE"/>
    <property type="match status" value="1"/>
</dbReference>
<keyword evidence="4" id="KW-0472">Membrane</keyword>
<dbReference type="InterPro" id="IPR003770">
    <property type="entry name" value="MLTG-like"/>
</dbReference>
<evidence type="ECO:0000313" key="8">
    <source>
        <dbReference type="EMBL" id="CAB4722528.1"/>
    </source>
</evidence>
<organism evidence="7">
    <name type="scientific">freshwater metagenome</name>
    <dbReference type="NCBI Taxonomy" id="449393"/>
    <lineage>
        <taxon>unclassified sequences</taxon>
        <taxon>metagenomes</taxon>
        <taxon>ecological metagenomes</taxon>
    </lineage>
</organism>
<dbReference type="Gene3D" id="3.30.1490.480">
    <property type="entry name" value="Endolytic murein transglycosylase"/>
    <property type="match status" value="1"/>
</dbReference>
<keyword evidence="3" id="KW-1133">Transmembrane helix</keyword>
<sequence>MRAYIRLTAGLAAIGVITFSIYTVRSHVSAAPDYPTASINAESATVVIEIPSGATGSQVGQVLFEKGVTESALAYFRAAVANPKSAQVAPGAHLLNLKISAEQALSQLLDPKRIPNLIKVFEGSWKSEVRTSLIKYGFSANEVDKAFESAELPKGFSDVEGLLFPAQYTFPKGTSARDAVQAMMDRFNAEVTGQNLLGASGKYTPQQLLVIASIVQAEGDSKDFAKVSRVVRNRLEIGMPLQLDSTVHYIKKVRGQIFLSTDSTLIKSAYNTYKHYGLPPTPIGNPGSAAIDAALNPSSGDWLFFITVAPGDTRFTRSNDEFLQWKSLYEKNRKAGAFK</sequence>
<dbReference type="EMBL" id="CAFABC010000001">
    <property type="protein sequence ID" value="CAB4813729.1"/>
    <property type="molecule type" value="Genomic_DNA"/>
</dbReference>
<keyword evidence="1" id="KW-1003">Cell membrane</keyword>
<evidence type="ECO:0000313" key="9">
    <source>
        <dbReference type="EMBL" id="CAB4813729.1"/>
    </source>
</evidence>
<evidence type="ECO:0000256" key="4">
    <source>
        <dbReference type="ARBA" id="ARBA00023136"/>
    </source>
</evidence>
<evidence type="ECO:0000256" key="2">
    <source>
        <dbReference type="ARBA" id="ARBA00022692"/>
    </source>
</evidence>
<dbReference type="GO" id="GO:0071555">
    <property type="term" value="P:cell wall organization"/>
    <property type="evidence" value="ECO:0007669"/>
    <property type="project" value="UniProtKB-KW"/>
</dbReference>
<protein>
    <submittedName>
        <fullName evidence="7">Unannotated protein</fullName>
    </submittedName>
</protein>
<dbReference type="NCBIfam" id="TIGR00247">
    <property type="entry name" value="endolytic transglycosylase MltG"/>
    <property type="match status" value="1"/>
</dbReference>
<evidence type="ECO:0000256" key="5">
    <source>
        <dbReference type="ARBA" id="ARBA00023239"/>
    </source>
</evidence>
<keyword evidence="5" id="KW-0456">Lyase</keyword>
<dbReference type="EMBL" id="CAESAH010000004">
    <property type="protein sequence ID" value="CAB4332185.1"/>
    <property type="molecule type" value="Genomic_DNA"/>
</dbReference>
<keyword evidence="6" id="KW-0961">Cell wall biogenesis/degradation</keyword>
<gene>
    <name evidence="8" type="ORF">UFOPK2731_00243</name>
    <name evidence="9" type="ORF">UFOPK3161_00030</name>
    <name evidence="7" type="ORF">UFOPK3962_00288</name>
    <name evidence="10" type="ORF">UFOPK4427_00277</name>
</gene>
<dbReference type="HAMAP" id="MF_02065">
    <property type="entry name" value="MltG"/>
    <property type="match status" value="1"/>
</dbReference>